<sequence length="382" mass="41888">MPAYIHHIATGNPAYTYSQAYTRDRLKDWAVDPKTKRLIHAIYNRSGIETRHSVTGDFVMGSEASLYRSDAEGRLIPPGTAERNRVYTHCARELSVDVARRALADTPGFEKQDVTHIIYTSCTGFANPGPDYHVIRELGLRENVQRYTLGFMGCYAAFPALRMAAQFCEADPQAVVLVICLELCTLHMQINDHHDSILANSLFADGAAAAVVSARSPMNKKPAYLLRGFESALVPSSESEMAWEIGNEGFNIVLSSYVPDIIGGNIRQLLNGILGRQGCKVDSMQEWAVHPGGRSILDKVQESLALRPEALEASRTILRDYGNMSSATILFVLKEMLDSAETDHATLCAMAFGPGLTVETALLERIGCRAAVHLPTAESLQT</sequence>
<dbReference type="EMBL" id="JACHIF010000001">
    <property type="protein sequence ID" value="MBB5036641.1"/>
    <property type="molecule type" value="Genomic_DNA"/>
</dbReference>
<keyword evidence="2" id="KW-0808">Transferase</keyword>
<accession>A0A7W7YIC5</accession>
<name>A0A7W7YIC5_9BACT</name>
<keyword evidence="7" id="KW-1185">Reference proteome</keyword>
<evidence type="ECO:0000256" key="1">
    <source>
        <dbReference type="ARBA" id="ARBA00005531"/>
    </source>
</evidence>
<dbReference type="RefSeq" id="WP_184205686.1">
    <property type="nucleotide sequence ID" value="NZ_JACHIF010000001.1"/>
</dbReference>
<dbReference type="GO" id="GO:0016747">
    <property type="term" value="F:acyltransferase activity, transferring groups other than amino-acyl groups"/>
    <property type="evidence" value="ECO:0007669"/>
    <property type="project" value="InterPro"/>
</dbReference>
<reference evidence="6 7" key="1">
    <citation type="submission" date="2020-08" db="EMBL/GenBank/DDBJ databases">
        <title>Genomic Encyclopedia of Type Strains, Phase IV (KMG-IV): sequencing the most valuable type-strain genomes for metagenomic binning, comparative biology and taxonomic classification.</title>
        <authorList>
            <person name="Goeker M."/>
        </authorList>
    </citation>
    <scope>NUCLEOTIDE SEQUENCE [LARGE SCALE GENOMIC DNA]</scope>
    <source>
        <strain evidence="6 7">DSM 12251</strain>
    </source>
</reference>
<dbReference type="Proteomes" id="UP000534294">
    <property type="component" value="Unassembled WGS sequence"/>
</dbReference>
<gene>
    <name evidence="6" type="ORF">HNQ64_000875</name>
</gene>
<evidence type="ECO:0000313" key="6">
    <source>
        <dbReference type="EMBL" id="MBB5036641.1"/>
    </source>
</evidence>
<evidence type="ECO:0000256" key="3">
    <source>
        <dbReference type="PIRSR" id="PIRSR000451-1"/>
    </source>
</evidence>
<dbReference type="InterPro" id="IPR012328">
    <property type="entry name" value="Chalcone/stilbene_synt_C"/>
</dbReference>
<evidence type="ECO:0000256" key="2">
    <source>
        <dbReference type="ARBA" id="ARBA00022679"/>
    </source>
</evidence>
<dbReference type="AlphaFoldDB" id="A0A7W7YIC5"/>
<dbReference type="GO" id="GO:0030639">
    <property type="term" value="P:polyketide biosynthetic process"/>
    <property type="evidence" value="ECO:0007669"/>
    <property type="project" value="TreeGrafter"/>
</dbReference>
<dbReference type="InterPro" id="IPR011141">
    <property type="entry name" value="Polyketide_synthase_type-III"/>
</dbReference>
<comment type="similarity">
    <text evidence="1">Belongs to the thiolase-like superfamily. Chalcone/stilbene synthases family.</text>
</comment>
<feature type="domain" description="Chalcone/stilbene synthase N-terminal" evidence="4">
    <location>
        <begin position="17"/>
        <end position="214"/>
    </location>
</feature>
<dbReference type="SUPFAM" id="SSF53901">
    <property type="entry name" value="Thiolase-like"/>
    <property type="match status" value="1"/>
</dbReference>
<comment type="caution">
    <text evidence="6">The sequence shown here is derived from an EMBL/GenBank/DDBJ whole genome shotgun (WGS) entry which is preliminary data.</text>
</comment>
<evidence type="ECO:0000259" key="4">
    <source>
        <dbReference type="Pfam" id="PF00195"/>
    </source>
</evidence>
<dbReference type="InterPro" id="IPR001099">
    <property type="entry name" value="Chalcone/stilbene_synt_N"/>
</dbReference>
<evidence type="ECO:0000313" key="7">
    <source>
        <dbReference type="Proteomes" id="UP000534294"/>
    </source>
</evidence>
<dbReference type="PIRSF" id="PIRSF000451">
    <property type="entry name" value="PKS_III"/>
    <property type="match status" value="1"/>
</dbReference>
<proteinExistence type="inferred from homology"/>
<dbReference type="InterPro" id="IPR016039">
    <property type="entry name" value="Thiolase-like"/>
</dbReference>
<organism evidence="6 7">
    <name type="scientific">Prosthecobacter dejongeii</name>
    <dbReference type="NCBI Taxonomy" id="48465"/>
    <lineage>
        <taxon>Bacteria</taxon>
        <taxon>Pseudomonadati</taxon>
        <taxon>Verrucomicrobiota</taxon>
        <taxon>Verrucomicrobiia</taxon>
        <taxon>Verrucomicrobiales</taxon>
        <taxon>Verrucomicrobiaceae</taxon>
        <taxon>Prosthecobacter</taxon>
    </lineage>
</organism>
<dbReference type="Pfam" id="PF00195">
    <property type="entry name" value="Chal_sti_synt_N"/>
    <property type="match status" value="1"/>
</dbReference>
<dbReference type="CDD" id="cd00831">
    <property type="entry name" value="CHS_like"/>
    <property type="match status" value="1"/>
</dbReference>
<dbReference type="Pfam" id="PF02797">
    <property type="entry name" value="Chal_sti_synt_C"/>
    <property type="match status" value="1"/>
</dbReference>
<feature type="active site" description="Acyl-thioester intermediate" evidence="3">
    <location>
        <position position="154"/>
    </location>
</feature>
<dbReference type="PANTHER" id="PTHR11877:SF46">
    <property type="entry name" value="TYPE III POLYKETIDE SYNTHASE A"/>
    <property type="match status" value="1"/>
</dbReference>
<dbReference type="FunFam" id="3.40.47.10:FF:000014">
    <property type="entry name" value="Chalcone synthase 1"/>
    <property type="match status" value="1"/>
</dbReference>
<evidence type="ECO:0000259" key="5">
    <source>
        <dbReference type="Pfam" id="PF02797"/>
    </source>
</evidence>
<protein>
    <submittedName>
        <fullName evidence="6">Putative naringenin-chalcone synthase</fullName>
    </submittedName>
</protein>
<dbReference type="PANTHER" id="PTHR11877">
    <property type="entry name" value="HYDROXYMETHYLGLUTARYL-COA SYNTHASE"/>
    <property type="match status" value="1"/>
</dbReference>
<feature type="domain" description="Chalcone/stilbene synthase C-terminal" evidence="5">
    <location>
        <begin position="232"/>
        <end position="365"/>
    </location>
</feature>
<dbReference type="Gene3D" id="3.40.47.10">
    <property type="match status" value="2"/>
</dbReference>